<sequence length="140" mass="16039">MSWGTCYSGSNNIHFDYPALMSDGRLFTSRDPACVRNTMIKQSAGINDNYQYRQYLTQNAENIMKTNAVNSSDQCCFAKNLHYNKKPTNNKYIYQSCSDSTSPYGYESSDLKNVYLTRKDLQSQLVSPILTQEELLKLRA</sequence>
<protein>
    <submittedName>
        <fullName evidence="1">Uncharacterized protein</fullName>
    </submittedName>
</protein>
<organism evidence="1">
    <name type="scientific">viral metagenome</name>
    <dbReference type="NCBI Taxonomy" id="1070528"/>
    <lineage>
        <taxon>unclassified sequences</taxon>
        <taxon>metagenomes</taxon>
        <taxon>organismal metagenomes</taxon>
    </lineage>
</organism>
<evidence type="ECO:0000313" key="1">
    <source>
        <dbReference type="EMBL" id="QHS80153.1"/>
    </source>
</evidence>
<name>A0A6C0AL05_9ZZZZ</name>
<reference evidence="1" key="1">
    <citation type="journal article" date="2020" name="Nature">
        <title>Giant virus diversity and host interactions through global metagenomics.</title>
        <authorList>
            <person name="Schulz F."/>
            <person name="Roux S."/>
            <person name="Paez-Espino D."/>
            <person name="Jungbluth S."/>
            <person name="Walsh D.A."/>
            <person name="Denef V.J."/>
            <person name="McMahon K.D."/>
            <person name="Konstantinidis K.T."/>
            <person name="Eloe-Fadrosh E.A."/>
            <person name="Kyrpides N.C."/>
            <person name="Woyke T."/>
        </authorList>
    </citation>
    <scope>NUCLEOTIDE SEQUENCE</scope>
    <source>
        <strain evidence="1">GVMAG-S-1039698-54</strain>
    </source>
</reference>
<dbReference type="EMBL" id="MN740675">
    <property type="protein sequence ID" value="QHS80153.1"/>
    <property type="molecule type" value="Genomic_DNA"/>
</dbReference>
<dbReference type="AlphaFoldDB" id="A0A6C0AL05"/>
<proteinExistence type="predicted"/>
<accession>A0A6C0AL05</accession>